<evidence type="ECO:0000313" key="3">
    <source>
        <dbReference type="Proteomes" id="UP000800038"/>
    </source>
</evidence>
<organism evidence="2 3">
    <name type="scientific">Clathrospora elynae</name>
    <dbReference type="NCBI Taxonomy" id="706981"/>
    <lineage>
        <taxon>Eukaryota</taxon>
        <taxon>Fungi</taxon>
        <taxon>Dikarya</taxon>
        <taxon>Ascomycota</taxon>
        <taxon>Pezizomycotina</taxon>
        <taxon>Dothideomycetes</taxon>
        <taxon>Pleosporomycetidae</taxon>
        <taxon>Pleosporales</taxon>
        <taxon>Diademaceae</taxon>
        <taxon>Clathrospora</taxon>
    </lineage>
</organism>
<evidence type="ECO:0000256" key="1">
    <source>
        <dbReference type="SAM" id="Phobius"/>
    </source>
</evidence>
<dbReference type="Proteomes" id="UP000800038">
    <property type="component" value="Unassembled WGS sequence"/>
</dbReference>
<keyword evidence="1" id="KW-0472">Membrane</keyword>
<gene>
    <name evidence="2" type="ORF">EJ02DRAFT_458987</name>
</gene>
<name>A0A6A5S944_9PLEO</name>
<keyword evidence="1" id="KW-0812">Transmembrane</keyword>
<accession>A0A6A5S944</accession>
<dbReference type="AlphaFoldDB" id="A0A6A5S944"/>
<keyword evidence="1" id="KW-1133">Transmembrane helix</keyword>
<protein>
    <submittedName>
        <fullName evidence="2">Uncharacterized protein</fullName>
    </submittedName>
</protein>
<proteinExistence type="predicted"/>
<evidence type="ECO:0000313" key="2">
    <source>
        <dbReference type="EMBL" id="KAF1937125.1"/>
    </source>
</evidence>
<dbReference type="EMBL" id="ML976153">
    <property type="protein sequence ID" value="KAF1937125.1"/>
    <property type="molecule type" value="Genomic_DNA"/>
</dbReference>
<sequence>MTLLIVLPTTHTVIKTVCLTRFGYLNTDDSRYRTLLNGILMLYAIGYPLQHLTVALWHLISRYLPTSVQTLVGITHQVDNNRLVAIFHGVVGPSETCIVDVKPWSNKSENAEQMLVQEIPKMKTPKLQARLSTRRRG</sequence>
<keyword evidence="3" id="KW-1185">Reference proteome</keyword>
<feature type="transmembrane region" description="Helical" evidence="1">
    <location>
        <begin position="39"/>
        <end position="60"/>
    </location>
</feature>
<reference evidence="2" key="1">
    <citation type="journal article" date="2020" name="Stud. Mycol.">
        <title>101 Dothideomycetes genomes: a test case for predicting lifestyles and emergence of pathogens.</title>
        <authorList>
            <person name="Haridas S."/>
            <person name="Albert R."/>
            <person name="Binder M."/>
            <person name="Bloem J."/>
            <person name="Labutti K."/>
            <person name="Salamov A."/>
            <person name="Andreopoulos B."/>
            <person name="Baker S."/>
            <person name="Barry K."/>
            <person name="Bills G."/>
            <person name="Bluhm B."/>
            <person name="Cannon C."/>
            <person name="Castanera R."/>
            <person name="Culley D."/>
            <person name="Daum C."/>
            <person name="Ezra D."/>
            <person name="Gonzalez J."/>
            <person name="Henrissat B."/>
            <person name="Kuo A."/>
            <person name="Liang C."/>
            <person name="Lipzen A."/>
            <person name="Lutzoni F."/>
            <person name="Magnuson J."/>
            <person name="Mondo S."/>
            <person name="Nolan M."/>
            <person name="Ohm R."/>
            <person name="Pangilinan J."/>
            <person name="Park H.-J."/>
            <person name="Ramirez L."/>
            <person name="Alfaro M."/>
            <person name="Sun H."/>
            <person name="Tritt A."/>
            <person name="Yoshinaga Y."/>
            <person name="Zwiers L.-H."/>
            <person name="Turgeon B."/>
            <person name="Goodwin S."/>
            <person name="Spatafora J."/>
            <person name="Crous P."/>
            <person name="Grigoriev I."/>
        </authorList>
    </citation>
    <scope>NUCLEOTIDE SEQUENCE</scope>
    <source>
        <strain evidence="2">CBS 161.51</strain>
    </source>
</reference>